<dbReference type="Gene3D" id="3.30.1950.10">
    <property type="entry name" value="wza like domain"/>
    <property type="match status" value="1"/>
</dbReference>
<dbReference type="Pfam" id="PF22461">
    <property type="entry name" value="SLBB_2"/>
    <property type="match status" value="1"/>
</dbReference>
<dbReference type="PROSITE" id="PS51257">
    <property type="entry name" value="PROKAR_LIPOPROTEIN"/>
    <property type="match status" value="1"/>
</dbReference>
<keyword evidence="10" id="KW-0626">Porin</keyword>
<keyword evidence="6" id="KW-0812">Transmembrane</keyword>
<evidence type="ECO:0000313" key="18">
    <source>
        <dbReference type="Proteomes" id="UP000391834"/>
    </source>
</evidence>
<evidence type="ECO:0000256" key="11">
    <source>
        <dbReference type="ARBA" id="ARBA00023136"/>
    </source>
</evidence>
<evidence type="ECO:0000259" key="16">
    <source>
        <dbReference type="Pfam" id="PF22461"/>
    </source>
</evidence>
<sequence>MNNHKIRKTKMQRLKLIYTALILSILFLSSCTTPLKEITYLHNLQESDSTVMMPPTKQYKISKNDNLYISFITENQQTTDFLNLSQPGQNITSEASLELVTYVVDSQGNIHLPYLGDIHAEGKTIEELRTQLQNRINQVINNSSVVVKLVNRTITVLGDVESPGQYNMLKNSMTIFQALGEAGDLNDFGNRKKIRLIRKTDGKQNIVTLDLTDSRILTSAYYLVQPNDVIYVPPKHRVYGAKTLPFTTVFSTISTAVLLYNAMKK</sequence>
<dbReference type="GO" id="GO:0015159">
    <property type="term" value="F:polysaccharide transmembrane transporter activity"/>
    <property type="evidence" value="ECO:0007669"/>
    <property type="project" value="InterPro"/>
</dbReference>
<evidence type="ECO:0000256" key="9">
    <source>
        <dbReference type="ARBA" id="ARBA00023065"/>
    </source>
</evidence>
<evidence type="ECO:0000256" key="1">
    <source>
        <dbReference type="ARBA" id="ARBA00004571"/>
    </source>
</evidence>
<evidence type="ECO:0000256" key="10">
    <source>
        <dbReference type="ARBA" id="ARBA00023114"/>
    </source>
</evidence>
<keyword evidence="13" id="KW-0998">Cell outer membrane</keyword>
<organism evidence="17 18">
    <name type="scientific">Prolixibacter bellariivorans</name>
    <dbReference type="NCBI Taxonomy" id="314319"/>
    <lineage>
        <taxon>Bacteria</taxon>
        <taxon>Pseudomonadati</taxon>
        <taxon>Bacteroidota</taxon>
        <taxon>Bacteroidia</taxon>
        <taxon>Marinilabiliales</taxon>
        <taxon>Prolixibacteraceae</taxon>
        <taxon>Prolixibacter</taxon>
    </lineage>
</organism>
<proteinExistence type="inferred from homology"/>
<keyword evidence="7" id="KW-0732">Signal</keyword>
<keyword evidence="14" id="KW-0449">Lipoprotein</keyword>
<keyword evidence="9" id="KW-0406">Ion transport</keyword>
<evidence type="ECO:0000313" key="17">
    <source>
        <dbReference type="EMBL" id="GET33973.1"/>
    </source>
</evidence>
<evidence type="ECO:0000256" key="14">
    <source>
        <dbReference type="ARBA" id="ARBA00023288"/>
    </source>
</evidence>
<reference evidence="17 18" key="1">
    <citation type="submission" date="2019-10" db="EMBL/GenBank/DDBJ databases">
        <title>Prolixibacter strains distinguished by the presence of nitrate reductase genes were adept at nitrate-dependent anaerobic corrosion of metallic iron and carbon steel.</title>
        <authorList>
            <person name="Iino T."/>
            <person name="Shono N."/>
            <person name="Ito K."/>
            <person name="Nakamura R."/>
            <person name="Sueoka K."/>
            <person name="Harayama S."/>
            <person name="Ohkuma M."/>
        </authorList>
    </citation>
    <scope>NUCLEOTIDE SEQUENCE [LARGE SCALE GENOMIC DNA]</scope>
    <source>
        <strain evidence="17 18">JCM 13498</strain>
    </source>
</reference>
<keyword evidence="11" id="KW-0472">Membrane</keyword>
<evidence type="ECO:0000256" key="3">
    <source>
        <dbReference type="ARBA" id="ARBA00022448"/>
    </source>
</evidence>
<accession>A0A5M4B2F2</accession>
<comment type="subcellular location">
    <subcellularLocation>
        <location evidence="1">Cell outer membrane</location>
        <topology evidence="1">Multi-pass membrane protein</topology>
    </subcellularLocation>
</comment>
<dbReference type="Pfam" id="PF02563">
    <property type="entry name" value="Poly_export"/>
    <property type="match status" value="1"/>
</dbReference>
<dbReference type="GO" id="GO:0046930">
    <property type="term" value="C:pore complex"/>
    <property type="evidence" value="ECO:0007669"/>
    <property type="project" value="UniProtKB-KW"/>
</dbReference>
<evidence type="ECO:0000256" key="7">
    <source>
        <dbReference type="ARBA" id="ARBA00022729"/>
    </source>
</evidence>
<evidence type="ECO:0000256" key="4">
    <source>
        <dbReference type="ARBA" id="ARBA00022452"/>
    </source>
</evidence>
<dbReference type="Proteomes" id="UP000391834">
    <property type="component" value="Unassembled WGS sequence"/>
</dbReference>
<dbReference type="PANTHER" id="PTHR33619:SF3">
    <property type="entry name" value="POLYSACCHARIDE EXPORT PROTEIN GFCE-RELATED"/>
    <property type="match status" value="1"/>
</dbReference>
<dbReference type="GO" id="GO:0009279">
    <property type="term" value="C:cell outer membrane"/>
    <property type="evidence" value="ECO:0007669"/>
    <property type="project" value="UniProtKB-SubCell"/>
</dbReference>
<dbReference type="InterPro" id="IPR003715">
    <property type="entry name" value="Poly_export_N"/>
</dbReference>
<comment type="similarity">
    <text evidence="2">Belongs to the BexD/CtrA/VexA family.</text>
</comment>
<evidence type="ECO:0000256" key="12">
    <source>
        <dbReference type="ARBA" id="ARBA00023139"/>
    </source>
</evidence>
<keyword evidence="8" id="KW-0625">Polysaccharide transport</keyword>
<dbReference type="Gene3D" id="3.10.560.10">
    <property type="entry name" value="Outer membrane lipoprotein wza domain like"/>
    <property type="match status" value="1"/>
</dbReference>
<evidence type="ECO:0000256" key="13">
    <source>
        <dbReference type="ARBA" id="ARBA00023237"/>
    </source>
</evidence>
<feature type="domain" description="Polysaccharide export protein N-terminal" evidence="15">
    <location>
        <begin position="54"/>
        <end position="149"/>
    </location>
</feature>
<dbReference type="InterPro" id="IPR049712">
    <property type="entry name" value="Poly_export"/>
</dbReference>
<dbReference type="AlphaFoldDB" id="A0A5M4B2F2"/>
<evidence type="ECO:0000256" key="8">
    <source>
        <dbReference type="ARBA" id="ARBA00023047"/>
    </source>
</evidence>
<feature type="domain" description="SLBB" evidence="16">
    <location>
        <begin position="154"/>
        <end position="232"/>
    </location>
</feature>
<gene>
    <name evidence="17" type="ORF">PbJCM13498_28360</name>
</gene>
<keyword evidence="5" id="KW-0762">Sugar transport</keyword>
<dbReference type="EMBL" id="BLAX01000001">
    <property type="protein sequence ID" value="GET33973.1"/>
    <property type="molecule type" value="Genomic_DNA"/>
</dbReference>
<protein>
    <submittedName>
        <fullName evidence="17">Uncharacterized protein</fullName>
    </submittedName>
</protein>
<dbReference type="PANTHER" id="PTHR33619">
    <property type="entry name" value="POLYSACCHARIDE EXPORT PROTEIN GFCE-RELATED"/>
    <property type="match status" value="1"/>
</dbReference>
<evidence type="ECO:0000259" key="15">
    <source>
        <dbReference type="Pfam" id="PF02563"/>
    </source>
</evidence>
<keyword evidence="4" id="KW-1134">Transmembrane beta strand</keyword>
<evidence type="ECO:0000256" key="2">
    <source>
        <dbReference type="ARBA" id="ARBA00009450"/>
    </source>
</evidence>
<evidence type="ECO:0000256" key="5">
    <source>
        <dbReference type="ARBA" id="ARBA00022597"/>
    </source>
</evidence>
<keyword evidence="18" id="KW-1185">Reference proteome</keyword>
<comment type="caution">
    <text evidence="17">The sequence shown here is derived from an EMBL/GenBank/DDBJ whole genome shotgun (WGS) entry which is preliminary data.</text>
</comment>
<name>A0A5M4B2F2_9BACT</name>
<dbReference type="GO" id="GO:0006811">
    <property type="term" value="P:monoatomic ion transport"/>
    <property type="evidence" value="ECO:0007669"/>
    <property type="project" value="UniProtKB-KW"/>
</dbReference>
<dbReference type="GO" id="GO:0015288">
    <property type="term" value="F:porin activity"/>
    <property type="evidence" value="ECO:0007669"/>
    <property type="project" value="UniProtKB-KW"/>
</dbReference>
<keyword evidence="3" id="KW-0813">Transport</keyword>
<dbReference type="InterPro" id="IPR054765">
    <property type="entry name" value="SLBB_dom"/>
</dbReference>
<keyword evidence="12" id="KW-0564">Palmitate</keyword>
<evidence type="ECO:0000256" key="6">
    <source>
        <dbReference type="ARBA" id="ARBA00022692"/>
    </source>
</evidence>